<dbReference type="InterPro" id="IPR003945">
    <property type="entry name" value="NU5C-like"/>
</dbReference>
<evidence type="ECO:0000256" key="5">
    <source>
        <dbReference type="ARBA" id="ARBA00022448"/>
    </source>
</evidence>
<dbReference type="AlphaFoldDB" id="A0A977XTT1"/>
<keyword evidence="10" id="KW-0249">Electron transport</keyword>
<evidence type="ECO:0000256" key="9">
    <source>
        <dbReference type="ARBA" id="ARBA00022967"/>
    </source>
</evidence>
<keyword evidence="11 18" id="KW-1133">Transmembrane helix</keyword>
<evidence type="ECO:0000313" key="21">
    <source>
        <dbReference type="EMBL" id="UXW93614.1"/>
    </source>
</evidence>
<dbReference type="GO" id="GO:0042773">
    <property type="term" value="P:ATP synthesis coupled electron transport"/>
    <property type="evidence" value="ECO:0007669"/>
    <property type="project" value="InterPro"/>
</dbReference>
<protein>
    <recommendedName>
        <fullName evidence="4">NADH-ubiquinone oxidoreductase chain 5</fullName>
        <ecNumber evidence="3">7.1.1.2</ecNumber>
    </recommendedName>
    <alternativeName>
        <fullName evidence="16">NADH dehydrogenase subunit 5</fullName>
    </alternativeName>
</protein>
<keyword evidence="15 18" id="KW-0472">Membrane</keyword>
<evidence type="ECO:0000256" key="10">
    <source>
        <dbReference type="ARBA" id="ARBA00022982"/>
    </source>
</evidence>
<comment type="subcellular location">
    <subcellularLocation>
        <location evidence="2">Mitochondrion inner membrane</location>
        <topology evidence="2">Multi-pass membrane protein</topology>
    </subcellularLocation>
</comment>
<evidence type="ECO:0000256" key="18">
    <source>
        <dbReference type="SAM" id="Phobius"/>
    </source>
</evidence>
<geneLocation type="mitochondrion" evidence="21"/>
<feature type="transmembrane region" description="Helical" evidence="18">
    <location>
        <begin position="50"/>
        <end position="79"/>
    </location>
</feature>
<evidence type="ECO:0000256" key="13">
    <source>
        <dbReference type="ARBA" id="ARBA00023075"/>
    </source>
</evidence>
<gene>
    <name evidence="21" type="primary">ND5</name>
</gene>
<feature type="transmembrane region" description="Helical" evidence="18">
    <location>
        <begin position="215"/>
        <end position="236"/>
    </location>
</feature>
<feature type="transmembrane region" description="Helical" evidence="18">
    <location>
        <begin position="242"/>
        <end position="261"/>
    </location>
</feature>
<feature type="transmembrane region" description="Helical" evidence="18">
    <location>
        <begin position="445"/>
        <end position="468"/>
    </location>
</feature>
<organism evidence="21">
    <name type="scientific">Cladolidia robusta</name>
    <dbReference type="NCBI Taxonomy" id="2983422"/>
    <lineage>
        <taxon>Eukaryota</taxon>
        <taxon>Metazoa</taxon>
        <taxon>Ecdysozoa</taxon>
        <taxon>Arthropoda</taxon>
        <taxon>Hexapoda</taxon>
        <taxon>Insecta</taxon>
        <taxon>Pterygota</taxon>
        <taxon>Neoptera</taxon>
        <taxon>Paraneoptera</taxon>
        <taxon>Hemiptera</taxon>
        <taxon>Auchenorrhyncha</taxon>
        <taxon>Membracoidea</taxon>
        <taxon>Cicadellidae</taxon>
        <taxon>Coelidiinae</taxon>
        <taxon>Cladolidia</taxon>
    </lineage>
</organism>
<keyword evidence="13" id="KW-0830">Ubiquinone</keyword>
<feature type="transmembrane region" description="Helical" evidence="18">
    <location>
        <begin position="115"/>
        <end position="133"/>
    </location>
</feature>
<feature type="transmembrane region" description="Helical" evidence="18">
    <location>
        <begin position="91"/>
        <end position="109"/>
    </location>
</feature>
<evidence type="ECO:0000256" key="14">
    <source>
        <dbReference type="ARBA" id="ARBA00023128"/>
    </source>
</evidence>
<feature type="transmembrane region" description="Helical" evidence="18">
    <location>
        <begin position="416"/>
        <end position="439"/>
    </location>
</feature>
<evidence type="ECO:0000256" key="2">
    <source>
        <dbReference type="ARBA" id="ARBA00004448"/>
    </source>
</evidence>
<keyword evidence="14 21" id="KW-0496">Mitochondrion</keyword>
<dbReference type="PANTHER" id="PTHR42829:SF2">
    <property type="entry name" value="NADH-UBIQUINONE OXIDOREDUCTASE CHAIN 5"/>
    <property type="match status" value="1"/>
</dbReference>
<evidence type="ECO:0000256" key="4">
    <source>
        <dbReference type="ARBA" id="ARBA00021096"/>
    </source>
</evidence>
<keyword evidence="5" id="KW-0813">Transport</keyword>
<evidence type="ECO:0000256" key="11">
    <source>
        <dbReference type="ARBA" id="ARBA00022989"/>
    </source>
</evidence>
<dbReference type="GO" id="GO:0008137">
    <property type="term" value="F:NADH dehydrogenase (ubiquinone) activity"/>
    <property type="evidence" value="ECO:0007669"/>
    <property type="project" value="UniProtKB-EC"/>
</dbReference>
<keyword evidence="7 18" id="KW-0812">Transmembrane</keyword>
<evidence type="ECO:0000256" key="12">
    <source>
        <dbReference type="ARBA" id="ARBA00023027"/>
    </source>
</evidence>
<dbReference type="GO" id="GO:0015990">
    <property type="term" value="P:electron transport coupled proton transport"/>
    <property type="evidence" value="ECO:0007669"/>
    <property type="project" value="TreeGrafter"/>
</dbReference>
<feature type="transmembrane region" description="Helical" evidence="18">
    <location>
        <begin position="154"/>
        <end position="176"/>
    </location>
</feature>
<dbReference type="GeneID" id="76336279"/>
<dbReference type="InterPro" id="IPR001750">
    <property type="entry name" value="ND/Mrp_TM"/>
</dbReference>
<feature type="transmembrane region" description="Helical" evidence="18">
    <location>
        <begin position="330"/>
        <end position="353"/>
    </location>
</feature>
<evidence type="ECO:0000256" key="8">
    <source>
        <dbReference type="ARBA" id="ARBA00022792"/>
    </source>
</evidence>
<evidence type="ECO:0000256" key="15">
    <source>
        <dbReference type="ARBA" id="ARBA00023136"/>
    </source>
</evidence>
<evidence type="ECO:0000256" key="1">
    <source>
        <dbReference type="ARBA" id="ARBA00003257"/>
    </source>
</evidence>
<dbReference type="EMBL" id="MW406475">
    <property type="protein sequence ID" value="UXW93614.1"/>
    <property type="molecule type" value="Genomic_DNA"/>
</dbReference>
<reference evidence="21" key="2">
    <citation type="journal article" date="2021" name="Ecol. Evol.">
        <title>Structural features of the mitogenome of the leafhopper genus Cladolidia (Hemiptera: Cicadellidae: Coelidiinae) and phylogenetic implications in Cicadellidae.</title>
        <authorList>
            <person name="Wang X."/>
            <person name="Wang J."/>
            <person name="Dai R."/>
        </authorList>
    </citation>
    <scope>NUCLEOTIDE SEQUENCE</scope>
</reference>
<dbReference type="GO" id="GO:0003954">
    <property type="term" value="F:NADH dehydrogenase activity"/>
    <property type="evidence" value="ECO:0007669"/>
    <property type="project" value="TreeGrafter"/>
</dbReference>
<feature type="transmembrane region" description="Helical" evidence="18">
    <location>
        <begin position="512"/>
        <end position="530"/>
    </location>
</feature>
<comment type="function">
    <text evidence="1">Core subunit of the mitochondrial membrane respiratory chain NADH dehydrogenase (Complex I) that is believed to belong to the minimal assembly required for catalysis. Complex I functions in the transfer of electrons from NADH to the respiratory chain. The immediate electron acceptor for the enzyme is believed to be ubiquinone.</text>
</comment>
<keyword evidence="9" id="KW-1278">Translocase</keyword>
<keyword evidence="6" id="KW-0679">Respiratory chain</keyword>
<evidence type="ECO:0000256" key="3">
    <source>
        <dbReference type="ARBA" id="ARBA00012944"/>
    </source>
</evidence>
<dbReference type="GO" id="GO:0005743">
    <property type="term" value="C:mitochondrial inner membrane"/>
    <property type="evidence" value="ECO:0007669"/>
    <property type="project" value="UniProtKB-SubCell"/>
</dbReference>
<evidence type="ECO:0000259" key="20">
    <source>
        <dbReference type="Pfam" id="PF06455"/>
    </source>
</evidence>
<keyword evidence="12" id="KW-0520">NAD</keyword>
<feature type="transmembrane region" description="Helical" evidence="18">
    <location>
        <begin position="373"/>
        <end position="395"/>
    </location>
</feature>
<feature type="transmembrane region" description="Helical" evidence="18">
    <location>
        <begin position="300"/>
        <end position="318"/>
    </location>
</feature>
<dbReference type="RefSeq" id="YP_010531067.1">
    <property type="nucleotide sequence ID" value="NC_067789.1"/>
</dbReference>
<proteinExistence type="predicted"/>
<feature type="transmembrane region" description="Helical" evidence="18">
    <location>
        <begin position="7"/>
        <end position="30"/>
    </location>
</feature>
<dbReference type="Pfam" id="PF00361">
    <property type="entry name" value="Proton_antipo_M"/>
    <property type="match status" value="1"/>
</dbReference>
<sequence>MIINYKVYLFWVIFLSFFFFFFFFLGLYFLVSDCTVMLEYSILGLGSVEIIYLILVDWISMFFCCLVMIISCMVVLYSLQYMGISSYSSIRFLYLIILFILSMFMLIISPNLISIMLGWDGLGLVSFCLVVYYESLSSYLSGMITLLTNRLGDIGILICIGWLSSFGGWHFVFNNFMYSTSIFYLVFISSFTKSAQIPFSCWLPAAMAAPTPVSALVHSSTLVTAGVYLIIRFFSFFFYMNYFFMFISLFTVIMSSFCGLFEFDLKKIVAYSTLSQLGLMMFSLFMGLVEFGYFHLLSHAVFKSLLFLCSGIFIYYMGDVQDIRMLGCMCKLFPLTSSCFNISWLSLCGIPFLSGFYSKDFLIEYSLNSGLDIFLYLIMYFSLCLTLFYSFRLFYYSMIMGSSFFVFNFISDSFDYMKFSVFFLSLFSVLFGCMFNWLIGFDLVFVYFPLYMKLVILFIILFSLWVIYEILNLKFVLGICYFNFNSYMWFLNGFVPYLYSNMYVYGSDMINFLFWGEYYGVMGITYMFPYWSNLFQLVFLGGFNFILLLMMFSYIILF</sequence>
<reference evidence="21" key="1">
    <citation type="submission" date="2020-12" db="EMBL/GenBank/DDBJ databases">
        <authorList>
            <person name="Wang x."/>
            <person name="Dai R."/>
        </authorList>
    </citation>
    <scope>NUCLEOTIDE SEQUENCE</scope>
</reference>
<evidence type="ECO:0000256" key="16">
    <source>
        <dbReference type="ARBA" id="ARBA00031027"/>
    </source>
</evidence>
<feature type="transmembrane region" description="Helical" evidence="18">
    <location>
        <begin position="475"/>
        <end position="500"/>
    </location>
</feature>
<dbReference type="CTD" id="4540"/>
<dbReference type="Pfam" id="PF06455">
    <property type="entry name" value="NADH5_C"/>
    <property type="match status" value="1"/>
</dbReference>
<accession>A0A977XTT1</accession>
<dbReference type="PANTHER" id="PTHR42829">
    <property type="entry name" value="NADH-UBIQUINONE OXIDOREDUCTASE CHAIN 5"/>
    <property type="match status" value="1"/>
</dbReference>
<comment type="catalytic activity">
    <reaction evidence="17">
        <text>a ubiquinone + NADH + 5 H(+)(in) = a ubiquinol + NAD(+) + 4 H(+)(out)</text>
        <dbReference type="Rhea" id="RHEA:29091"/>
        <dbReference type="Rhea" id="RHEA-COMP:9565"/>
        <dbReference type="Rhea" id="RHEA-COMP:9566"/>
        <dbReference type="ChEBI" id="CHEBI:15378"/>
        <dbReference type="ChEBI" id="CHEBI:16389"/>
        <dbReference type="ChEBI" id="CHEBI:17976"/>
        <dbReference type="ChEBI" id="CHEBI:57540"/>
        <dbReference type="ChEBI" id="CHEBI:57945"/>
        <dbReference type="EC" id="7.1.1.2"/>
    </reaction>
</comment>
<evidence type="ECO:0000256" key="17">
    <source>
        <dbReference type="ARBA" id="ARBA00049551"/>
    </source>
</evidence>
<keyword evidence="8" id="KW-0999">Mitochondrion inner membrane</keyword>
<evidence type="ECO:0000256" key="6">
    <source>
        <dbReference type="ARBA" id="ARBA00022660"/>
    </source>
</evidence>
<name>A0A977XTT1_9HEMI</name>
<dbReference type="PRINTS" id="PR01434">
    <property type="entry name" value="NADHDHGNASE5"/>
</dbReference>
<dbReference type="EC" id="7.1.1.2" evidence="3"/>
<feature type="transmembrane region" description="Helical" evidence="18">
    <location>
        <begin position="537"/>
        <end position="557"/>
    </location>
</feature>
<feature type="domain" description="NADH dehydrogenase subunit 5 C-terminal" evidence="20">
    <location>
        <begin position="389"/>
        <end position="558"/>
    </location>
</feature>
<evidence type="ECO:0000256" key="7">
    <source>
        <dbReference type="ARBA" id="ARBA00022692"/>
    </source>
</evidence>
<dbReference type="InterPro" id="IPR010934">
    <property type="entry name" value="NADH_DH_su5_C"/>
</dbReference>
<feature type="domain" description="NADH:quinone oxidoreductase/Mrp antiporter transmembrane" evidence="19">
    <location>
        <begin position="109"/>
        <end position="384"/>
    </location>
</feature>
<feature type="transmembrane region" description="Helical" evidence="18">
    <location>
        <begin position="268"/>
        <end position="288"/>
    </location>
</feature>
<evidence type="ECO:0000259" key="19">
    <source>
        <dbReference type="Pfam" id="PF00361"/>
    </source>
</evidence>